<dbReference type="Pfam" id="PF21078">
    <property type="entry name" value="GDH_HM3"/>
    <property type="match status" value="1"/>
</dbReference>
<accession>A0A437M5G5</accession>
<protein>
    <submittedName>
        <fullName evidence="7">Glutamate dehydrogenase</fullName>
    </submittedName>
</protein>
<dbReference type="Gene3D" id="3.40.50.720">
    <property type="entry name" value="NAD(P)-binding Rossmann-like Domain"/>
    <property type="match status" value="1"/>
</dbReference>
<dbReference type="Pfam" id="PF21073">
    <property type="entry name" value="GDH_HM1"/>
    <property type="match status" value="1"/>
</dbReference>
<comment type="caution">
    <text evidence="7">The sequence shown here is derived from an EMBL/GenBank/DDBJ whole genome shotgun (WGS) entry which is preliminary data.</text>
</comment>
<dbReference type="PANTHER" id="PTHR43403:SF1">
    <property type="entry name" value="NAD-SPECIFIC GLUTAMATE DEHYDROGENASE"/>
    <property type="match status" value="1"/>
</dbReference>
<dbReference type="Pfam" id="PF21074">
    <property type="entry name" value="GDH_C"/>
    <property type="match status" value="1"/>
</dbReference>
<feature type="domain" description="NAD-glutamate dehydrogenase ACT2" evidence="5">
    <location>
        <begin position="362"/>
        <end position="449"/>
    </location>
</feature>
<dbReference type="RefSeq" id="WP_127741093.1">
    <property type="nucleotide sequence ID" value="NZ_SACN01000001.1"/>
</dbReference>
<dbReference type="InterPro" id="IPR046346">
    <property type="entry name" value="Aminoacid_DH-like_N_sf"/>
</dbReference>
<dbReference type="Proteomes" id="UP000282971">
    <property type="component" value="Unassembled WGS sequence"/>
</dbReference>
<dbReference type="Pfam" id="PF21079">
    <property type="entry name" value="GDH_HM2"/>
    <property type="match status" value="1"/>
</dbReference>
<dbReference type="InterPro" id="IPR028971">
    <property type="entry name" value="NAD-GDH_cat"/>
</dbReference>
<name>A0A437M5G5_9SPHN</name>
<evidence type="ECO:0000259" key="4">
    <source>
        <dbReference type="Pfam" id="PF21075"/>
    </source>
</evidence>
<dbReference type="InterPro" id="IPR007780">
    <property type="entry name" value="NAD_Glu_DH_bac"/>
</dbReference>
<dbReference type="GO" id="GO:0006538">
    <property type="term" value="P:L-glutamate catabolic process"/>
    <property type="evidence" value="ECO:0007669"/>
    <property type="project" value="InterPro"/>
</dbReference>
<dbReference type="OrthoDB" id="9758052at2"/>
<dbReference type="SUPFAM" id="SSF51735">
    <property type="entry name" value="NAD(P)-binding Rossmann-fold domains"/>
    <property type="match status" value="1"/>
</dbReference>
<dbReference type="SUPFAM" id="SSF53223">
    <property type="entry name" value="Aminoacid dehydrogenase-like, N-terminal domain"/>
    <property type="match status" value="1"/>
</dbReference>
<evidence type="ECO:0000313" key="8">
    <source>
        <dbReference type="Proteomes" id="UP000282971"/>
    </source>
</evidence>
<dbReference type="InterPro" id="IPR049058">
    <property type="entry name" value="NAD_Glu_DH_HM2"/>
</dbReference>
<feature type="domain" description="NAD-glutamate dehydrogenase N-terminal ACT1" evidence="4">
    <location>
        <begin position="71"/>
        <end position="152"/>
    </location>
</feature>
<dbReference type="InterPro" id="IPR049056">
    <property type="entry name" value="NAD_Glu_DH_HM3"/>
</dbReference>
<evidence type="ECO:0000256" key="1">
    <source>
        <dbReference type="ARBA" id="ARBA00023002"/>
    </source>
</evidence>
<dbReference type="GO" id="GO:0004069">
    <property type="term" value="F:L-aspartate:2-oxoglutarate aminotransferase activity"/>
    <property type="evidence" value="ECO:0007669"/>
    <property type="project" value="InterPro"/>
</dbReference>
<proteinExistence type="predicted"/>
<gene>
    <name evidence="7" type="ORF">EOD43_03370</name>
</gene>
<dbReference type="Pfam" id="PF21076">
    <property type="entry name" value="GDH_ACT2"/>
    <property type="match status" value="1"/>
</dbReference>
<dbReference type="InterPro" id="IPR048381">
    <property type="entry name" value="GDH_C"/>
</dbReference>
<reference evidence="7 8" key="1">
    <citation type="submission" date="2019-01" db="EMBL/GenBank/DDBJ databases">
        <authorList>
            <person name="Chen W.-M."/>
        </authorList>
    </citation>
    <scope>NUCLEOTIDE SEQUENCE [LARGE SCALE GENOMIC DNA]</scope>
    <source>
        <strain evidence="7 8">CCP-7</strain>
    </source>
</reference>
<dbReference type="PIRSF" id="PIRSF036761">
    <property type="entry name" value="GDH_Mll4104"/>
    <property type="match status" value="1"/>
</dbReference>
<evidence type="ECO:0000259" key="6">
    <source>
        <dbReference type="Pfam" id="PF21077"/>
    </source>
</evidence>
<feature type="domain" description="NAD-specific glutamate dehydrogenase C-terminal" evidence="3">
    <location>
        <begin position="1212"/>
        <end position="1533"/>
    </location>
</feature>
<feature type="domain" description="NAD-glutamate dehydrogenase ACT3" evidence="6">
    <location>
        <begin position="508"/>
        <end position="571"/>
    </location>
</feature>
<dbReference type="InterPro" id="IPR049062">
    <property type="entry name" value="NAD_Glu_DH_ACT2"/>
</dbReference>
<keyword evidence="1" id="KW-0560">Oxidoreductase</keyword>
<sequence>MNAPNERPAPKTELLRAIDDQLTIGALPGELEQFDDQARRSAVAFAFAAALDRSASRPAVNLEVMPSAGSNRLMRLVIVNDDMPFLVDSVAALMADRGIAIHRLLHPIVAARRDEAGRLQHVEPARLAERHRESIIYMELDRVGARDRQALLEEIETVLSAVRAAVEAYPMLQEALRSSASTLAESEGAELLRWLLESRMTLLAFCQTDRMGAVDATIGLNVSDKPLLSAATYQLAVQWFEAGHSAPLLLKAERLSLVHRRAPFDLIIVPRTQGDAIIGLNVHAGLWASDALATRPDNVPVLRKQIDALAQEFGFDPFAHAGKALIHAMRRLPHDLLISFPAASLRAIALTAMSLIDRPRPKVVLIQETLGRHLFAFVWLARSDLTTSRREAIGQLIADEAHGHMITWTVDIGDGDLSLIRFTIALGKQGRLPATDIVEQRIRNMVRGWRPAVEAALSEYITAGRAAALAMDYADAFPPDYQTRSDAHDAAGDILAFADLGDDTDRAVRLLPTTGDLPDRLRLKIYRAGGLVRLSDIVPVLENFGFTVLEEVPTSLAGAKGNIHEFLIETPARCDEIILERAPIVEAAITAVLSGQAENDAFNNLIVRLGMAPRAIVLLRAWFRYLRQTGMPYGLATCAEALARAPMVTHGLIALFDARLDPRHYSRQHADAARATINDGLVAVHAIDDDRILRRMRDVIEAILRTNAFAATGNEALAFKLDSEKIPGLPAPRPWREVWVYSPRVEGIHLRGGPIARGGLRWSDRRDDFRTEVLGLLKAQIVKNAVIVPTGAKGGFYPKNLPAPDDRSAWIAEGTESYRVFIRALLSLTDNVVDGAIIHPQDIVRHDIDDPYFVVAADKGTATFSDIANAIAIEQGFWLGDAFASGGSNGYDHKAMGITARGAWVSVQRHFAEMGVDVQNDPVTVAGCGDMSGDVFGNGMLLSRSIRLIAAFDHRHIFIDPSPDPATSWTERERLFSLPTSSWESYNPSLISTGGGVYPRSQKAIALSPEAADALGLTAGTYDPATLIKAILKAPVDLLWFGGIGTYIKAVEEPHLAARDTANDANRVDARELRAKVIGEGANLSITQAGRIEFGLLGGRSNTDFIDNSAGVDCSDNEVNIKIALNAEVLSQRLTPDSRNALLAAMTDDVASLVLEDNRLQALALSVATLGGPDQTASHVAVICQLEEQHGLDRNVEGLSSDELFARRAKEGRGLTRPELAIVMSHAKLALQRAIEISPLASDPALSPLVSRAFPRAMQQIHADAITQHQLRREILATKIANLVVNRLGLVAPFELAEEEGVSLARVAGAYLACDLIFGLSDIFAAIEAEPVAETTRLELLDITARISRRHIANILRSAAHSALPGAMAAALSTGVERLDKHDLVDELPSNAAIDLRQRLDALSATNSIVQQIMRLDRLSEAAVIATVAQSRGWDVLDVERAHDRLGDVLGLSWAMAATSRLDQTDFWERLQARAIARDCQQLRTNFLMRSPPDTAPTDFDSWVEQHQAALERFQKLSLRIRAAVTVSPAMLAELVNQARTLLARERLSVRDNEDVRLGL</sequence>
<evidence type="ECO:0000259" key="5">
    <source>
        <dbReference type="Pfam" id="PF21076"/>
    </source>
</evidence>
<dbReference type="Pfam" id="PF21075">
    <property type="entry name" value="GDH_ACT1"/>
    <property type="match status" value="1"/>
</dbReference>
<dbReference type="InterPro" id="IPR049064">
    <property type="entry name" value="NAD_Glu_DH_ACT3"/>
</dbReference>
<evidence type="ECO:0000313" key="7">
    <source>
        <dbReference type="EMBL" id="RVT92961.1"/>
    </source>
</evidence>
<dbReference type="InterPro" id="IPR024727">
    <property type="entry name" value="NAD_Glu_DH_N_ACT1"/>
</dbReference>
<evidence type="ECO:0000259" key="3">
    <source>
        <dbReference type="Pfam" id="PF21074"/>
    </source>
</evidence>
<feature type="domain" description="NAD-glutamate dehydrogenase catalytic" evidence="2">
    <location>
        <begin position="677"/>
        <end position="1167"/>
    </location>
</feature>
<dbReference type="InterPro" id="IPR036291">
    <property type="entry name" value="NAD(P)-bd_dom_sf"/>
</dbReference>
<dbReference type="GO" id="GO:0004352">
    <property type="term" value="F:glutamate dehydrogenase (NAD+) activity"/>
    <property type="evidence" value="ECO:0007669"/>
    <property type="project" value="InterPro"/>
</dbReference>
<dbReference type="EMBL" id="SACN01000001">
    <property type="protein sequence ID" value="RVT92961.1"/>
    <property type="molecule type" value="Genomic_DNA"/>
</dbReference>
<evidence type="ECO:0000259" key="2">
    <source>
        <dbReference type="Pfam" id="PF05088"/>
    </source>
</evidence>
<keyword evidence="8" id="KW-1185">Reference proteome</keyword>
<dbReference type="Pfam" id="PF21077">
    <property type="entry name" value="GDH_ACT3"/>
    <property type="match status" value="1"/>
</dbReference>
<dbReference type="InterPro" id="IPR049059">
    <property type="entry name" value="NAD_Glu_DH_HM1"/>
</dbReference>
<dbReference type="PANTHER" id="PTHR43403">
    <property type="entry name" value="NAD-SPECIFIC GLUTAMATE DEHYDROGENASE"/>
    <property type="match status" value="1"/>
</dbReference>
<organism evidence="7 8">
    <name type="scientific">Sphingomonas crocodyli</name>
    <dbReference type="NCBI Taxonomy" id="1979270"/>
    <lineage>
        <taxon>Bacteria</taxon>
        <taxon>Pseudomonadati</taxon>
        <taxon>Pseudomonadota</taxon>
        <taxon>Alphaproteobacteria</taxon>
        <taxon>Sphingomonadales</taxon>
        <taxon>Sphingomonadaceae</taxon>
        <taxon>Sphingomonas</taxon>
    </lineage>
</organism>
<dbReference type="Pfam" id="PF05088">
    <property type="entry name" value="Bac_GDH_CD"/>
    <property type="match status" value="1"/>
</dbReference>